<dbReference type="InterPro" id="IPR006063">
    <property type="entry name" value="HisA_bact_arch"/>
</dbReference>
<feature type="active site" description="Proton donor" evidence="9">
    <location>
        <position position="142"/>
    </location>
</feature>
<dbReference type="InterPro" id="IPR023016">
    <property type="entry name" value="HisA/PriA"/>
</dbReference>
<evidence type="ECO:0000256" key="5">
    <source>
        <dbReference type="ARBA" id="ARBA00022490"/>
    </source>
</evidence>
<comment type="pathway">
    <text evidence="3 9 11">Amino-acid biosynthesis; L-histidine biosynthesis; L-histidine from 5-phospho-alpha-D-ribose 1-diphosphate: step 4/9.</text>
</comment>
<dbReference type="InterPro" id="IPR013785">
    <property type="entry name" value="Aldolase_TIM"/>
</dbReference>
<dbReference type="InterPro" id="IPR044524">
    <property type="entry name" value="Isoase_HisA-like"/>
</dbReference>
<comment type="similarity">
    <text evidence="4 9 10">Belongs to the HisA/HisF family.</text>
</comment>
<dbReference type="NCBIfam" id="TIGR00007">
    <property type="entry name" value="1-(5-phosphoribosyl)-5-[(5-phosphoribosylamino)methylideneamino]imidazole-4-carboxamide isomerase"/>
    <property type="match status" value="1"/>
</dbReference>
<dbReference type="GO" id="GO:0000105">
    <property type="term" value="P:L-histidine biosynthetic process"/>
    <property type="evidence" value="ECO:0007669"/>
    <property type="project" value="UniProtKB-UniRule"/>
</dbReference>
<dbReference type="Pfam" id="PF00977">
    <property type="entry name" value="His_biosynth"/>
    <property type="match status" value="1"/>
</dbReference>
<sequence>MNVNSLFRRMNAIELIPAIDIINGQCVRLTKGDYDQKTIYHNSPAEVAKEFEGLGFKRLHVVDLDGAKSKHVVNDGVLKAITTETQMTVDFGGGIKTDEDIQKAFASGASMVTIGSIAVTQPDLFMGWLERYGSEHIILGADVRHGKVSINGWKEDSDEDLLPFLQKYVDAGIRNVLCTEISKDGTLTGPAIDLYKQVMDAYPQLHLIASGGVSSINDIKALHAAGIPAVVFGKAIYEGKINLRELWDWQNESYPV</sequence>
<evidence type="ECO:0000256" key="9">
    <source>
        <dbReference type="HAMAP-Rule" id="MF_01014"/>
    </source>
</evidence>
<keyword evidence="8 9" id="KW-0413">Isomerase</keyword>
<dbReference type="EC" id="5.3.1.16" evidence="9 11"/>
<dbReference type="GO" id="GO:0003949">
    <property type="term" value="F:1-(5-phosphoribosyl)-5-[(5-phosphoribosylamino)methylideneamino]imidazole-4-carboxamide isomerase activity"/>
    <property type="evidence" value="ECO:0007669"/>
    <property type="project" value="UniProtKB-UniRule"/>
</dbReference>
<dbReference type="PANTHER" id="PTHR43090:SF2">
    <property type="entry name" value="1-(5-PHOSPHORIBOSYL)-5-[(5-PHOSPHORIBOSYLAMINO)METHYLIDENEAMINO] IMIDAZOLE-4-CARBOXAMIDE ISOMERASE"/>
    <property type="match status" value="1"/>
</dbReference>
<comment type="subcellular location">
    <subcellularLocation>
        <location evidence="2 9 11">Cytoplasm</location>
    </subcellularLocation>
</comment>
<evidence type="ECO:0000256" key="2">
    <source>
        <dbReference type="ARBA" id="ARBA00004496"/>
    </source>
</evidence>
<evidence type="ECO:0000256" key="6">
    <source>
        <dbReference type="ARBA" id="ARBA00022605"/>
    </source>
</evidence>
<dbReference type="GO" id="GO:0005737">
    <property type="term" value="C:cytoplasm"/>
    <property type="evidence" value="ECO:0007669"/>
    <property type="project" value="UniProtKB-SubCell"/>
</dbReference>
<evidence type="ECO:0000256" key="11">
    <source>
        <dbReference type="RuleBase" id="RU003658"/>
    </source>
</evidence>
<dbReference type="CDD" id="cd04732">
    <property type="entry name" value="HisA"/>
    <property type="match status" value="1"/>
</dbReference>
<reference evidence="12 13" key="1">
    <citation type="submission" date="2016-10" db="EMBL/GenBank/DDBJ databases">
        <authorList>
            <person name="de Groot N.N."/>
        </authorList>
    </citation>
    <scope>NUCLEOTIDE SEQUENCE [LARGE SCALE GENOMIC DNA]</scope>
    <source>
        <strain evidence="12 13">TC2-24</strain>
    </source>
</reference>
<evidence type="ECO:0000256" key="10">
    <source>
        <dbReference type="RuleBase" id="RU003657"/>
    </source>
</evidence>
<feature type="active site" description="Proton acceptor" evidence="9">
    <location>
        <position position="20"/>
    </location>
</feature>
<dbReference type="PANTHER" id="PTHR43090">
    <property type="entry name" value="1-(5-PHOSPHORIBOSYL)-5-[(5-PHOSPHORIBOSYLAMINO)METHYLIDENEAMINO] IMIDAZOLE-4-CARBOXAMIDE ISOMERASE"/>
    <property type="match status" value="1"/>
</dbReference>
<dbReference type="EMBL" id="FOIQ01000001">
    <property type="protein sequence ID" value="SEV81710.1"/>
    <property type="molecule type" value="Genomic_DNA"/>
</dbReference>
<dbReference type="SUPFAM" id="SSF51366">
    <property type="entry name" value="Ribulose-phoshate binding barrel"/>
    <property type="match status" value="1"/>
</dbReference>
<dbReference type="InterPro" id="IPR006062">
    <property type="entry name" value="His_biosynth"/>
</dbReference>
<gene>
    <name evidence="9" type="primary">hisA</name>
    <name evidence="12" type="ORF">SAMN04487850_0165</name>
</gene>
<accession>A0A1I0M0R2</accession>
<dbReference type="GO" id="GO:0000162">
    <property type="term" value="P:L-tryptophan biosynthetic process"/>
    <property type="evidence" value="ECO:0007669"/>
    <property type="project" value="TreeGrafter"/>
</dbReference>
<dbReference type="AlphaFoldDB" id="A0A1I0M0R2"/>
<dbReference type="FunFam" id="3.20.20.70:FF:000009">
    <property type="entry name" value="1-(5-phosphoribosyl)-5-[(5-phosphoribosylamino)methylideneamino] imidazole-4-carboxamide isomerase"/>
    <property type="match status" value="1"/>
</dbReference>
<dbReference type="UniPathway" id="UPA00031">
    <property type="reaction ID" value="UER00009"/>
</dbReference>
<keyword evidence="7 9" id="KW-0368">Histidine biosynthesis</keyword>
<dbReference type="HAMAP" id="MF_01014">
    <property type="entry name" value="HisA"/>
    <property type="match status" value="1"/>
</dbReference>
<dbReference type="Proteomes" id="UP000199373">
    <property type="component" value="Unassembled WGS sequence"/>
</dbReference>
<protein>
    <recommendedName>
        <fullName evidence="9 11">1-(5-phosphoribosyl)-5-[(5-phosphoribosylamino)methylideneamino] imidazole-4-carboxamide isomerase</fullName>
        <ecNumber evidence="9 11">5.3.1.16</ecNumber>
    </recommendedName>
    <alternativeName>
        <fullName evidence="9">Phosphoribosylformimino-5-aminoimidazole carboxamide ribotide isomerase</fullName>
    </alternativeName>
</protein>
<name>A0A1I0M0R2_9BACT</name>
<evidence type="ECO:0000313" key="12">
    <source>
        <dbReference type="EMBL" id="SEV81710.1"/>
    </source>
</evidence>
<evidence type="ECO:0000256" key="4">
    <source>
        <dbReference type="ARBA" id="ARBA00009667"/>
    </source>
</evidence>
<evidence type="ECO:0000256" key="3">
    <source>
        <dbReference type="ARBA" id="ARBA00005133"/>
    </source>
</evidence>
<dbReference type="Gene3D" id="3.20.20.70">
    <property type="entry name" value="Aldolase class I"/>
    <property type="match status" value="1"/>
</dbReference>
<keyword evidence="6 9" id="KW-0028">Amino-acid biosynthesis</keyword>
<evidence type="ECO:0000256" key="7">
    <source>
        <dbReference type="ARBA" id="ARBA00023102"/>
    </source>
</evidence>
<proteinExistence type="inferred from homology"/>
<organism evidence="12 13">
    <name type="scientific">Prevotella aff. ruminicola Tc2-24</name>
    <dbReference type="NCBI Taxonomy" id="81582"/>
    <lineage>
        <taxon>Bacteria</taxon>
        <taxon>Pseudomonadati</taxon>
        <taxon>Bacteroidota</taxon>
        <taxon>Bacteroidia</taxon>
        <taxon>Bacteroidales</taxon>
        <taxon>Prevotellaceae</taxon>
        <taxon>Prevotella</taxon>
    </lineage>
</organism>
<keyword evidence="5 9" id="KW-0963">Cytoplasm</keyword>
<evidence type="ECO:0000313" key="13">
    <source>
        <dbReference type="Proteomes" id="UP000199373"/>
    </source>
</evidence>
<keyword evidence="13" id="KW-1185">Reference proteome</keyword>
<dbReference type="InterPro" id="IPR011060">
    <property type="entry name" value="RibuloseP-bd_barrel"/>
</dbReference>
<comment type="catalytic activity">
    <reaction evidence="1 9 11">
        <text>1-(5-phospho-beta-D-ribosyl)-5-[(5-phospho-beta-D-ribosylamino)methylideneamino]imidazole-4-carboxamide = 5-[(5-phospho-1-deoxy-D-ribulos-1-ylimino)methylamino]-1-(5-phospho-beta-D-ribosyl)imidazole-4-carboxamide</text>
        <dbReference type="Rhea" id="RHEA:15469"/>
        <dbReference type="ChEBI" id="CHEBI:58435"/>
        <dbReference type="ChEBI" id="CHEBI:58525"/>
        <dbReference type="EC" id="5.3.1.16"/>
    </reaction>
</comment>
<evidence type="ECO:0000256" key="8">
    <source>
        <dbReference type="ARBA" id="ARBA00023235"/>
    </source>
</evidence>
<evidence type="ECO:0000256" key="1">
    <source>
        <dbReference type="ARBA" id="ARBA00000901"/>
    </source>
</evidence>